<keyword evidence="3" id="KW-1185">Reference proteome</keyword>
<dbReference type="EMBL" id="JAUKPO010000017">
    <property type="protein sequence ID" value="MDO1449271.1"/>
    <property type="molecule type" value="Genomic_DNA"/>
</dbReference>
<dbReference type="PANTHER" id="PTHR30203">
    <property type="entry name" value="OUTER MEMBRANE CATION EFFLUX PROTEIN"/>
    <property type="match status" value="1"/>
</dbReference>
<dbReference type="Gene3D" id="1.20.1600.10">
    <property type="entry name" value="Outer membrane efflux proteins (OEP)"/>
    <property type="match status" value="1"/>
</dbReference>
<protein>
    <submittedName>
        <fullName evidence="2">TolC family protein</fullName>
    </submittedName>
</protein>
<proteinExistence type="inferred from homology"/>
<reference evidence="2" key="1">
    <citation type="submission" date="2023-07" db="EMBL/GenBank/DDBJ databases">
        <title>The genome sequence of Rhodocytophaga aerolata KACC 12507.</title>
        <authorList>
            <person name="Zhang X."/>
        </authorList>
    </citation>
    <scope>NUCLEOTIDE SEQUENCE</scope>
    <source>
        <strain evidence="2">KACC 12507</strain>
    </source>
</reference>
<dbReference type="Pfam" id="PF02321">
    <property type="entry name" value="OEP"/>
    <property type="match status" value="2"/>
</dbReference>
<name>A0ABT8RAZ4_9BACT</name>
<dbReference type="RefSeq" id="WP_302040072.1">
    <property type="nucleotide sequence ID" value="NZ_JAUKPO010000017.1"/>
</dbReference>
<comment type="similarity">
    <text evidence="1">Belongs to the outer membrane factor (OMF) (TC 1.B.17) family.</text>
</comment>
<dbReference type="SUPFAM" id="SSF56954">
    <property type="entry name" value="Outer membrane efflux proteins (OEP)"/>
    <property type="match status" value="1"/>
</dbReference>
<comment type="caution">
    <text evidence="2">The sequence shown here is derived from an EMBL/GenBank/DDBJ whole genome shotgun (WGS) entry which is preliminary data.</text>
</comment>
<evidence type="ECO:0000256" key="1">
    <source>
        <dbReference type="ARBA" id="ARBA00007613"/>
    </source>
</evidence>
<sequence length="460" mass="51752">MIRLKLYLVGILLLFVKLHAYSQAPSELSLSRAWELTLANYPLFAEDQAQIKAASYQKQLIQHQFLPQLQLQLQNTYGSYAGSIGSFFPLPGIFNVSASPAELTGSPHAMTNLYGSLLMDWEIYAFGRRGKQLEAASIQEQAYKSRYHASQIKVRSEISSRYLDILYNQVNVEWAHRNADRMQEILALAKSLAEAGLKPGADTLFALSAYQQAVGEGENWQGKAFESRTALSEFMAFPTDTLSFSTTSYLTPTEANLFTAPDSVSNHPYLITLQHEVSRAHVQRQLTRRNLFPSLSLLGGISTRGSGYSAGGIGEQWSAGFGNRADNYLVGIGLTWNLTSVYNNRLENKLAEQNTHISQSRYKTQALKLHTTLRAIEKRLSEQQKQLISTKSAVHSARQAYALYMTRYESGLISMTELLQLQLLLQQAERSEIEAFHQFWNQVILKAEFTGDFSYLSTHF</sequence>
<accession>A0ABT8RAZ4</accession>
<dbReference type="InterPro" id="IPR003423">
    <property type="entry name" value="OMP_efflux"/>
</dbReference>
<evidence type="ECO:0000313" key="2">
    <source>
        <dbReference type="EMBL" id="MDO1449271.1"/>
    </source>
</evidence>
<organism evidence="2 3">
    <name type="scientific">Rhodocytophaga aerolata</name>
    <dbReference type="NCBI Taxonomy" id="455078"/>
    <lineage>
        <taxon>Bacteria</taxon>
        <taxon>Pseudomonadati</taxon>
        <taxon>Bacteroidota</taxon>
        <taxon>Cytophagia</taxon>
        <taxon>Cytophagales</taxon>
        <taxon>Rhodocytophagaceae</taxon>
        <taxon>Rhodocytophaga</taxon>
    </lineage>
</organism>
<evidence type="ECO:0000313" key="3">
    <source>
        <dbReference type="Proteomes" id="UP001168528"/>
    </source>
</evidence>
<dbReference type="Proteomes" id="UP001168528">
    <property type="component" value="Unassembled WGS sequence"/>
</dbReference>
<dbReference type="InterPro" id="IPR010131">
    <property type="entry name" value="MdtP/NodT-like"/>
</dbReference>
<gene>
    <name evidence="2" type="ORF">Q0590_23540</name>
</gene>